<name>A0A423WYM8_9PEZI</name>
<reference evidence="2 3" key="1">
    <citation type="submission" date="2015-09" db="EMBL/GenBank/DDBJ databases">
        <title>Host preference determinants of Valsa canker pathogens revealed by comparative genomics.</title>
        <authorList>
            <person name="Yin Z."/>
            <person name="Huang L."/>
        </authorList>
    </citation>
    <scope>NUCLEOTIDE SEQUENCE [LARGE SCALE GENOMIC DNA]</scope>
    <source>
        <strain evidence="2 3">SXYLt</strain>
    </source>
</reference>
<feature type="compositionally biased region" description="Low complexity" evidence="1">
    <location>
        <begin position="41"/>
        <end position="50"/>
    </location>
</feature>
<dbReference type="Proteomes" id="UP000285146">
    <property type="component" value="Unassembled WGS sequence"/>
</dbReference>
<feature type="compositionally biased region" description="Low complexity" evidence="1">
    <location>
        <begin position="122"/>
        <end position="131"/>
    </location>
</feature>
<gene>
    <name evidence="2" type="ORF">VPNG_06222</name>
</gene>
<evidence type="ECO:0000256" key="1">
    <source>
        <dbReference type="SAM" id="MobiDB-lite"/>
    </source>
</evidence>
<evidence type="ECO:0000313" key="2">
    <source>
        <dbReference type="EMBL" id="ROW08566.1"/>
    </source>
</evidence>
<feature type="compositionally biased region" description="Polar residues" evidence="1">
    <location>
        <begin position="15"/>
        <end position="25"/>
    </location>
</feature>
<feature type="compositionally biased region" description="Polar residues" evidence="1">
    <location>
        <begin position="142"/>
        <end position="151"/>
    </location>
</feature>
<feature type="region of interest" description="Disordered" evidence="1">
    <location>
        <begin position="12"/>
        <end position="60"/>
    </location>
</feature>
<keyword evidence="3" id="KW-1185">Reference proteome</keyword>
<dbReference type="AlphaFoldDB" id="A0A423WYM8"/>
<proteinExistence type="predicted"/>
<dbReference type="EMBL" id="LKEB01000034">
    <property type="protein sequence ID" value="ROW08566.1"/>
    <property type="molecule type" value="Genomic_DNA"/>
</dbReference>
<sequence length="286" mass="31012">MTAGRCWYTFGAANNIPSQGQSASVNPFPGGQSPIPETPSRPRIQQRARAQPRDPAGRYTSQALDVQVKKKDIEAVQESAAITVWVAENMLASDQNRGDEQPWSRGGVTPAAMISHMTLHASGTASTSGTSIARPVVRPRASSDQEQDINTASTEERAGFFRALAKHISNSQAVQYISRLSNDCTAVQAVRNNQLVPVDGKLTFANTELSLATVYDQDDNVVIVPISTVKYLVSFITFVHDVDKDSLSATMPIIFIFKQPPDLVEFANGLKITAERDHIAGAFHTS</sequence>
<evidence type="ECO:0000313" key="3">
    <source>
        <dbReference type="Proteomes" id="UP000285146"/>
    </source>
</evidence>
<feature type="region of interest" description="Disordered" evidence="1">
    <location>
        <begin position="122"/>
        <end position="151"/>
    </location>
</feature>
<protein>
    <submittedName>
        <fullName evidence="2">Uncharacterized protein</fullName>
    </submittedName>
</protein>
<organism evidence="2 3">
    <name type="scientific">Cytospora leucostoma</name>
    <dbReference type="NCBI Taxonomy" id="1230097"/>
    <lineage>
        <taxon>Eukaryota</taxon>
        <taxon>Fungi</taxon>
        <taxon>Dikarya</taxon>
        <taxon>Ascomycota</taxon>
        <taxon>Pezizomycotina</taxon>
        <taxon>Sordariomycetes</taxon>
        <taxon>Sordariomycetidae</taxon>
        <taxon>Diaporthales</taxon>
        <taxon>Cytosporaceae</taxon>
        <taxon>Cytospora</taxon>
    </lineage>
</organism>
<dbReference type="InParanoid" id="A0A423WYM8"/>
<comment type="caution">
    <text evidence="2">The sequence shown here is derived from an EMBL/GenBank/DDBJ whole genome shotgun (WGS) entry which is preliminary data.</text>
</comment>
<accession>A0A423WYM8</accession>